<comment type="caution">
    <text evidence="1">The sequence shown here is derived from an EMBL/GenBank/DDBJ whole genome shotgun (WGS) entry which is preliminary data.</text>
</comment>
<proteinExistence type="predicted"/>
<dbReference type="Proteomes" id="UP000237438">
    <property type="component" value="Unassembled WGS sequence"/>
</dbReference>
<accession>A0A2S4PV05</accession>
<protein>
    <submittedName>
        <fullName evidence="1">Uncharacterized protein</fullName>
    </submittedName>
</protein>
<dbReference type="OrthoDB" id="3594378at2759"/>
<dbReference type="AlphaFoldDB" id="A0A2S4PV05"/>
<evidence type="ECO:0000313" key="1">
    <source>
        <dbReference type="EMBL" id="POS85878.1"/>
    </source>
</evidence>
<organism evidence="1 2">
    <name type="scientific">Erysiphe pulchra</name>
    <dbReference type="NCBI Taxonomy" id="225359"/>
    <lineage>
        <taxon>Eukaryota</taxon>
        <taxon>Fungi</taxon>
        <taxon>Dikarya</taxon>
        <taxon>Ascomycota</taxon>
        <taxon>Pezizomycotina</taxon>
        <taxon>Leotiomycetes</taxon>
        <taxon>Erysiphales</taxon>
        <taxon>Erysiphaceae</taxon>
        <taxon>Erysiphe</taxon>
    </lineage>
</organism>
<feature type="non-terminal residue" evidence="1">
    <location>
        <position position="400"/>
    </location>
</feature>
<sequence>MAFSNASTSLGSQDIAQFIFRSCAIQSQLFQQTSSGKYVRKSITKYCVFAKKRIINVSQIKIVKEQEPSSRRFKKKNTSCSALDSSEKRRSYSTQVLSIKTEPPCKKIKVHPVTISEIEVPLSPSEINSLVLSNKPCIALGDLSSHNYGNLPTVKKFHVDANFSRCISPTIEKYREGIHRASQALSKAESTVRSKPRSYQSIKTVRHNDSSPLLQKTWKQTGCISLRPQEKSRHHNVYQSSHHCPALPTQRIGRKNYYVFTFPKPPTGPCLDSFFHQLTPREQNYLKLLVESNAQMKDPLWTTLLQAATHYDFVRDLCIAIGRMYSKFNLGVTSSVSTRQNLCNVNKAVAIVDQYIEAGGQLLRNMVEFLLKKLENDSIEGKWEKRPLSNVDKSTLKSHG</sequence>
<keyword evidence="2" id="KW-1185">Reference proteome</keyword>
<dbReference type="EMBL" id="PEDP01000468">
    <property type="protein sequence ID" value="POS85878.1"/>
    <property type="molecule type" value="Genomic_DNA"/>
</dbReference>
<reference evidence="1 2" key="1">
    <citation type="submission" date="2017-10" db="EMBL/GenBank/DDBJ databases">
        <title>Development of genomic resources for the powdery mildew, Erysiphe pulchra.</title>
        <authorList>
            <person name="Wadl P.A."/>
            <person name="Mack B.M."/>
            <person name="Moore G."/>
            <person name="Beltz S.B."/>
        </authorList>
    </citation>
    <scope>NUCLEOTIDE SEQUENCE [LARGE SCALE GENOMIC DNA]</scope>
    <source>
        <strain evidence="1">Cflorida</strain>
    </source>
</reference>
<name>A0A2S4PV05_9PEZI</name>
<gene>
    <name evidence="1" type="ORF">EPUL_004380</name>
</gene>
<evidence type="ECO:0000313" key="2">
    <source>
        <dbReference type="Proteomes" id="UP000237438"/>
    </source>
</evidence>